<accession>A0ABR1FVI6</accession>
<dbReference type="Proteomes" id="UP001363151">
    <property type="component" value="Unassembled WGS sequence"/>
</dbReference>
<name>A0ABR1FVI6_AURAN</name>
<evidence type="ECO:0000313" key="1">
    <source>
        <dbReference type="EMBL" id="KAK7239616.1"/>
    </source>
</evidence>
<reference evidence="1 2" key="1">
    <citation type="submission" date="2024-03" db="EMBL/GenBank/DDBJ databases">
        <title>Aureococcus anophagefferens CCMP1851 and Kratosvirus quantuckense: Draft genome of a second virus-susceptible host strain in the model system.</title>
        <authorList>
            <person name="Chase E."/>
            <person name="Truchon A.R."/>
            <person name="Schepens W."/>
            <person name="Wilhelm S.W."/>
        </authorList>
    </citation>
    <scope>NUCLEOTIDE SEQUENCE [LARGE SCALE GENOMIC DNA]</scope>
    <source>
        <strain evidence="1 2">CCMP1851</strain>
    </source>
</reference>
<dbReference type="InterPro" id="IPR057491">
    <property type="entry name" value="DiatomPyrShell"/>
</dbReference>
<dbReference type="Pfam" id="PF25192">
    <property type="entry name" value="DiatomPyrShell"/>
    <property type="match status" value="1"/>
</dbReference>
<dbReference type="KEGG" id="aaf:AURANDRAFT_61510"/>
<gene>
    <name evidence="1" type="ORF">SO694_00028264</name>
</gene>
<evidence type="ECO:0000313" key="2">
    <source>
        <dbReference type="Proteomes" id="UP001363151"/>
    </source>
</evidence>
<protein>
    <submittedName>
        <fullName evidence="1">Uncharacterized protein</fullName>
    </submittedName>
</protein>
<organism evidence="1 2">
    <name type="scientific">Aureococcus anophagefferens</name>
    <name type="common">Harmful bloom alga</name>
    <dbReference type="NCBI Taxonomy" id="44056"/>
    <lineage>
        <taxon>Eukaryota</taxon>
        <taxon>Sar</taxon>
        <taxon>Stramenopiles</taxon>
        <taxon>Ochrophyta</taxon>
        <taxon>Pelagophyceae</taxon>
        <taxon>Pelagomonadales</taxon>
        <taxon>Pelagomonadaceae</taxon>
        <taxon>Aureococcus</taxon>
    </lineage>
</organism>
<proteinExistence type="predicted"/>
<dbReference type="EMBL" id="JBBJCI010000223">
    <property type="protein sequence ID" value="KAK7239616.1"/>
    <property type="molecule type" value="Genomic_DNA"/>
</dbReference>
<sequence>MKLTATLALAALAPASGFTAGVPAPAALTRMMADGAQSADASLAVAPAGGGSGPGNGWAIGDISPDGKLTQRVEGQTRKTWAFNDFSKDRVQVALTSEGRPVTADIQLWIGPDWTPFSMKAYSEDGKLRPIQTLIGTRNKAAMIEVRNNGEYEFPFSAASNYAQGAMVNKPATIPAEATTSSERVDGGALRSYPIDASVKQLEVVLKTDGKQLNARIELLNAPNNPKQTFECFTNNGELNSLCVCFNIPDEYTTVRVINLAPVEFPCNVHLNEK</sequence>
<comment type="caution">
    <text evidence="1">The sequence shown here is derived from an EMBL/GenBank/DDBJ whole genome shotgun (WGS) entry which is preliminary data.</text>
</comment>
<keyword evidence="2" id="KW-1185">Reference proteome</keyword>